<comment type="similarity">
    <text evidence="2">Belongs to the DivIVA family.</text>
</comment>
<evidence type="ECO:0000256" key="4">
    <source>
        <dbReference type="ARBA" id="ARBA00022618"/>
    </source>
</evidence>
<reference evidence="9" key="1">
    <citation type="submission" date="2021-04" db="EMBL/GenBank/DDBJ databases">
        <title>Taxonomic assessment of Weissella genus.</title>
        <authorList>
            <person name="Fanelli F."/>
            <person name="Chieffi D."/>
            <person name="Dell'Aquila A."/>
            <person name="Gyu-Sung C."/>
            <person name="Franz C.M.A.P."/>
            <person name="Fusco V."/>
        </authorList>
    </citation>
    <scope>NUCLEOTIDE SEQUENCE</scope>
    <source>
        <strain evidence="9">LMG 25373</strain>
    </source>
</reference>
<dbReference type="PANTHER" id="PTHR35794">
    <property type="entry name" value="CELL DIVISION PROTEIN DIVIVA"/>
    <property type="match status" value="1"/>
</dbReference>
<comment type="caution">
    <text evidence="9">The sequence shown here is derived from an EMBL/GenBank/DDBJ whole genome shotgun (WGS) entry which is preliminary data.</text>
</comment>
<gene>
    <name evidence="9" type="ORF">KAK10_06640</name>
</gene>
<evidence type="ECO:0000256" key="6">
    <source>
        <dbReference type="ARBA" id="ARBA00023306"/>
    </source>
</evidence>
<sequence length="228" mass="25583">MALTPIDIQNKEFTKSGRKGYDAKEVTDYLNQIIADYATLIEMNNQLKTQVADYEARDAQIEEMKQSVTQSILVAQEAADRLKKTADESAKKTLTQSQEEAQKLLGDAKEQSETLIRDAENKSQTILNDAAAENEKLVIETSIIKKDTVEFKAKLKSLLLAQLDLVDSNDWEKVLSDRGFEIVPKTKEYIQKNSTTEVDNDTENSVNSDTSTEPVKTYILLPDEEGKA</sequence>
<dbReference type="InterPro" id="IPR019933">
    <property type="entry name" value="DivIVA_domain"/>
</dbReference>
<evidence type="ECO:0000313" key="10">
    <source>
        <dbReference type="Proteomes" id="UP001057481"/>
    </source>
</evidence>
<evidence type="ECO:0000256" key="1">
    <source>
        <dbReference type="ARBA" id="ARBA00004496"/>
    </source>
</evidence>
<proteinExistence type="inferred from homology"/>
<keyword evidence="3" id="KW-0963">Cytoplasm</keyword>
<feature type="compositionally biased region" description="Polar residues" evidence="8">
    <location>
        <begin position="192"/>
        <end position="214"/>
    </location>
</feature>
<evidence type="ECO:0000313" key="9">
    <source>
        <dbReference type="EMBL" id="MCM2437582.1"/>
    </source>
</evidence>
<name>A0ABT0VIC1_9LACO</name>
<accession>A0ABT0VIC1</accession>
<dbReference type="RefSeq" id="WP_205143626.1">
    <property type="nucleotide sequence ID" value="NZ_JAFBDN010000008.1"/>
</dbReference>
<keyword evidence="6" id="KW-0131">Cell cycle</keyword>
<dbReference type="Pfam" id="PF05103">
    <property type="entry name" value="DivIVA"/>
    <property type="match status" value="1"/>
</dbReference>
<comment type="subcellular location">
    <subcellularLocation>
        <location evidence="1">Cytoplasm</location>
    </subcellularLocation>
</comment>
<keyword evidence="4" id="KW-0132">Cell division</keyword>
<dbReference type="EMBL" id="JAGMVS010000065">
    <property type="protein sequence ID" value="MCM2437582.1"/>
    <property type="molecule type" value="Genomic_DNA"/>
</dbReference>
<evidence type="ECO:0000256" key="2">
    <source>
        <dbReference type="ARBA" id="ARBA00009008"/>
    </source>
</evidence>
<dbReference type="NCBIfam" id="TIGR03544">
    <property type="entry name" value="DivI1A_domain"/>
    <property type="match status" value="1"/>
</dbReference>
<evidence type="ECO:0000256" key="7">
    <source>
        <dbReference type="SAM" id="Coils"/>
    </source>
</evidence>
<dbReference type="InterPro" id="IPR007793">
    <property type="entry name" value="DivIVA_fam"/>
</dbReference>
<evidence type="ECO:0000256" key="8">
    <source>
        <dbReference type="SAM" id="MobiDB-lite"/>
    </source>
</evidence>
<evidence type="ECO:0000256" key="5">
    <source>
        <dbReference type="ARBA" id="ARBA00023054"/>
    </source>
</evidence>
<dbReference type="PANTHER" id="PTHR35794:SF2">
    <property type="entry name" value="CELL DIVISION PROTEIN DIVIVA"/>
    <property type="match status" value="1"/>
</dbReference>
<keyword evidence="5 7" id="KW-0175">Coiled coil</keyword>
<organism evidence="9 10">
    <name type="scientific">Periweissella beninensis</name>
    <dbReference type="NCBI Taxonomy" id="504936"/>
    <lineage>
        <taxon>Bacteria</taxon>
        <taxon>Bacillati</taxon>
        <taxon>Bacillota</taxon>
        <taxon>Bacilli</taxon>
        <taxon>Lactobacillales</taxon>
        <taxon>Lactobacillaceae</taxon>
        <taxon>Periweissella</taxon>
    </lineage>
</organism>
<protein>
    <submittedName>
        <fullName evidence="9">DivIVA domain-containing protein</fullName>
    </submittedName>
</protein>
<feature type="region of interest" description="Disordered" evidence="8">
    <location>
        <begin position="192"/>
        <end position="228"/>
    </location>
</feature>
<feature type="coiled-coil region" evidence="7">
    <location>
        <begin position="37"/>
        <end position="64"/>
    </location>
</feature>
<evidence type="ECO:0000256" key="3">
    <source>
        <dbReference type="ARBA" id="ARBA00022490"/>
    </source>
</evidence>
<feature type="coiled-coil region" evidence="7">
    <location>
        <begin position="91"/>
        <end position="136"/>
    </location>
</feature>
<dbReference type="Gene3D" id="6.10.250.660">
    <property type="match status" value="1"/>
</dbReference>
<dbReference type="Proteomes" id="UP001057481">
    <property type="component" value="Unassembled WGS sequence"/>
</dbReference>
<keyword evidence="10" id="KW-1185">Reference proteome</keyword>